<proteinExistence type="predicted"/>
<dbReference type="STRING" id="1577792.QX51_06425"/>
<reference evidence="2 3" key="1">
    <citation type="submission" date="2014-12" db="EMBL/GenBank/DDBJ databases">
        <title>Draft genome sequence of Terrisporobacter sp. 08-306576, isolated from the blood culture of a bacteremia patient.</title>
        <authorList>
            <person name="Lund L.C."/>
            <person name="Sydenham T.V."/>
            <person name="Hogh S.V."/>
            <person name="Skov M.N."/>
            <person name="Kemp M."/>
            <person name="Justesen U.S."/>
        </authorList>
    </citation>
    <scope>NUCLEOTIDE SEQUENCE [LARGE SCALE GENOMIC DNA]</scope>
    <source>
        <strain evidence="2 3">08-306576</strain>
    </source>
</reference>
<feature type="region of interest" description="Disordered" evidence="1">
    <location>
        <begin position="78"/>
        <end position="119"/>
    </location>
</feature>
<comment type="caution">
    <text evidence="2">The sequence shown here is derived from an EMBL/GenBank/DDBJ whole genome shotgun (WGS) entry which is preliminary data.</text>
</comment>
<dbReference type="Proteomes" id="UP000031189">
    <property type="component" value="Unassembled WGS sequence"/>
</dbReference>
<sequence length="158" mass="18608">MDKLENEYHMIKYNKNTHEIAIVHWAKYNMNKLGGKPIIDCISSELKRVEDASLLKIILADITREEIKNLFLKEIKEREERKKRKEREERGEREGKGEIRENKKGNKRADMSKKGEGKKYGFGVYSKVKFASPVKGEDDSLYEKPSEEQLRKVKELYS</sequence>
<evidence type="ECO:0000313" key="2">
    <source>
        <dbReference type="EMBL" id="KHS57792.1"/>
    </source>
</evidence>
<evidence type="ECO:0000313" key="3">
    <source>
        <dbReference type="Proteomes" id="UP000031189"/>
    </source>
</evidence>
<accession>A0A0B3W5Y1</accession>
<keyword evidence="3" id="KW-1185">Reference proteome</keyword>
<dbReference type="EMBL" id="JWHR01000064">
    <property type="protein sequence ID" value="KHS57792.1"/>
    <property type="molecule type" value="Genomic_DNA"/>
</dbReference>
<name>A0A0B3W5Y1_9FIRM</name>
<dbReference type="OrthoDB" id="3199595at2"/>
<feature type="region of interest" description="Disordered" evidence="1">
    <location>
        <begin position="133"/>
        <end position="158"/>
    </location>
</feature>
<protein>
    <submittedName>
        <fullName evidence="2">Uncharacterized protein</fullName>
    </submittedName>
</protein>
<dbReference type="AlphaFoldDB" id="A0A0B3W5Y1"/>
<gene>
    <name evidence="2" type="ORF">QX51_06425</name>
</gene>
<feature type="compositionally biased region" description="Basic and acidic residues" evidence="1">
    <location>
        <begin position="135"/>
        <end position="158"/>
    </location>
</feature>
<dbReference type="RefSeq" id="WP_039679074.1">
    <property type="nucleotide sequence ID" value="NZ_JAWGXO010000002.1"/>
</dbReference>
<evidence type="ECO:0000256" key="1">
    <source>
        <dbReference type="SAM" id="MobiDB-lite"/>
    </source>
</evidence>
<organism evidence="2 3">
    <name type="scientific">Terrisporobacter othiniensis</name>
    <dbReference type="NCBI Taxonomy" id="1577792"/>
    <lineage>
        <taxon>Bacteria</taxon>
        <taxon>Bacillati</taxon>
        <taxon>Bacillota</taxon>
        <taxon>Clostridia</taxon>
        <taxon>Peptostreptococcales</taxon>
        <taxon>Peptostreptococcaceae</taxon>
        <taxon>Terrisporobacter</taxon>
    </lineage>
</organism>